<reference evidence="7 8" key="1">
    <citation type="submission" date="2017-02" db="EMBL/GenBank/DDBJ databases">
        <title>Streptomyces pactum ACT12 Genome sequencing and assembly.</title>
        <authorList>
            <person name="Xue Q."/>
            <person name="Yan X."/>
            <person name="Jia L."/>
            <person name="Yan H."/>
        </authorList>
    </citation>
    <scope>NUCLEOTIDE SEQUENCE [LARGE SCALE GENOMIC DNA]</scope>
    <source>
        <strain evidence="7 8">ACT12</strain>
    </source>
</reference>
<dbReference type="InterPro" id="IPR036922">
    <property type="entry name" value="Rieske_2Fe-2S_sf"/>
</dbReference>
<keyword evidence="3" id="KW-0560">Oxidoreductase</keyword>
<keyword evidence="2" id="KW-0479">Metal-binding</keyword>
<dbReference type="PROSITE" id="PS51296">
    <property type="entry name" value="RIESKE"/>
    <property type="match status" value="1"/>
</dbReference>
<dbReference type="Pfam" id="PF00355">
    <property type="entry name" value="Rieske"/>
    <property type="match status" value="1"/>
</dbReference>
<evidence type="ECO:0000256" key="3">
    <source>
        <dbReference type="ARBA" id="ARBA00023002"/>
    </source>
</evidence>
<dbReference type="GO" id="GO:0004497">
    <property type="term" value="F:monooxygenase activity"/>
    <property type="evidence" value="ECO:0007669"/>
    <property type="project" value="UniProtKB-ARBA"/>
</dbReference>
<evidence type="ECO:0000256" key="4">
    <source>
        <dbReference type="ARBA" id="ARBA00023004"/>
    </source>
</evidence>
<organism evidence="7 8">
    <name type="scientific">Streptomyces pactum</name>
    <dbReference type="NCBI Taxonomy" id="68249"/>
    <lineage>
        <taxon>Bacteria</taxon>
        <taxon>Bacillati</taxon>
        <taxon>Actinomycetota</taxon>
        <taxon>Actinomycetes</taxon>
        <taxon>Kitasatosporales</taxon>
        <taxon>Streptomycetaceae</taxon>
        <taxon>Streptomyces</taxon>
    </lineage>
</organism>
<evidence type="ECO:0000259" key="6">
    <source>
        <dbReference type="PROSITE" id="PS51296"/>
    </source>
</evidence>
<dbReference type="GO" id="GO:0051537">
    <property type="term" value="F:2 iron, 2 sulfur cluster binding"/>
    <property type="evidence" value="ECO:0007669"/>
    <property type="project" value="UniProtKB-KW"/>
</dbReference>
<evidence type="ECO:0000256" key="5">
    <source>
        <dbReference type="ARBA" id="ARBA00023014"/>
    </source>
</evidence>
<dbReference type="SUPFAM" id="SSF50022">
    <property type="entry name" value="ISP domain"/>
    <property type="match status" value="1"/>
</dbReference>
<protein>
    <submittedName>
        <fullName evidence="7">2Fe-2S ferredoxin</fullName>
    </submittedName>
</protein>
<dbReference type="Gene3D" id="2.102.10.10">
    <property type="entry name" value="Rieske [2Fe-2S] iron-sulphur domain"/>
    <property type="match status" value="1"/>
</dbReference>
<dbReference type="Pfam" id="PF19299">
    <property type="entry name" value="DUF5914"/>
    <property type="match status" value="1"/>
</dbReference>
<accession>A0A1S6JHN8</accession>
<dbReference type="KEGG" id="spac:B1H29_34235"/>
<evidence type="ECO:0000256" key="2">
    <source>
        <dbReference type="ARBA" id="ARBA00022723"/>
    </source>
</evidence>
<keyword evidence="5" id="KW-0411">Iron-sulfur</keyword>
<proteinExistence type="predicted"/>
<feature type="domain" description="Rieske" evidence="6">
    <location>
        <begin position="53"/>
        <end position="142"/>
    </location>
</feature>
<dbReference type="AlphaFoldDB" id="A0A1S6JHN8"/>
<dbReference type="OrthoDB" id="4741956at2"/>
<keyword evidence="8" id="KW-1185">Reference proteome</keyword>
<gene>
    <name evidence="7" type="ORF">B1H29_34235</name>
</gene>
<sequence>MSQHPSPRRGRYPVRLRRRPVPWRNQRPTWREARPALIAGALQRARARPSGNWYVLGASADVAATRPLAGTVDGVEAVVWRDAHGRLVGGPGACPHLGAPLADSTVRCGTLVCHWHGLALDGGAFAGWEPLPVHDDGVLVWVRLDAVGRQTPTAAPVVPARPPRATALTSVWRGVGVCEPEDVVANRLDPWHGAWFHPYSFVDLTVVETPDENPDAAEDDDRFVVDVSFRLTGRLVVPVRAEFTAPEPRTVVMRITDGEGTGSVVETHATPLGPDEAGRPRTAVTEAVLATSDRPGFPVARRLAPALRPLMRAAAGRLWRDDLAYAERRRHLRDHGRFPG</sequence>
<evidence type="ECO:0000256" key="1">
    <source>
        <dbReference type="ARBA" id="ARBA00022714"/>
    </source>
</evidence>
<name>A0A1S6JHN8_9ACTN</name>
<dbReference type="RefSeq" id="WP_055420260.1">
    <property type="nucleotide sequence ID" value="NZ_CP019724.1"/>
</dbReference>
<keyword evidence="4" id="KW-0408">Iron</keyword>
<dbReference type="Proteomes" id="UP000189443">
    <property type="component" value="Chromosome"/>
</dbReference>
<evidence type="ECO:0000313" key="8">
    <source>
        <dbReference type="Proteomes" id="UP000189443"/>
    </source>
</evidence>
<dbReference type="PANTHER" id="PTHR21266">
    <property type="entry name" value="IRON-SULFUR DOMAIN CONTAINING PROTEIN"/>
    <property type="match status" value="1"/>
</dbReference>
<dbReference type="InterPro" id="IPR050584">
    <property type="entry name" value="Cholesterol_7-desaturase"/>
</dbReference>
<dbReference type="GO" id="GO:0016705">
    <property type="term" value="F:oxidoreductase activity, acting on paired donors, with incorporation or reduction of molecular oxygen"/>
    <property type="evidence" value="ECO:0007669"/>
    <property type="project" value="UniProtKB-ARBA"/>
</dbReference>
<dbReference type="InterPro" id="IPR017941">
    <property type="entry name" value="Rieske_2Fe-2S"/>
</dbReference>
<dbReference type="STRING" id="68249.BC342_01815"/>
<dbReference type="GO" id="GO:0046872">
    <property type="term" value="F:metal ion binding"/>
    <property type="evidence" value="ECO:0007669"/>
    <property type="project" value="UniProtKB-KW"/>
</dbReference>
<dbReference type="InterPro" id="IPR045612">
    <property type="entry name" value="DUF5914"/>
</dbReference>
<keyword evidence="1" id="KW-0001">2Fe-2S</keyword>
<dbReference type="PANTHER" id="PTHR21266:SF60">
    <property type="entry name" value="3-KETOSTEROID-9-ALPHA-MONOOXYGENASE, OXYGENASE COMPONENT"/>
    <property type="match status" value="1"/>
</dbReference>
<evidence type="ECO:0000313" key="7">
    <source>
        <dbReference type="EMBL" id="AQS71273.1"/>
    </source>
</evidence>
<dbReference type="EMBL" id="CP019724">
    <property type="protein sequence ID" value="AQS71273.1"/>
    <property type="molecule type" value="Genomic_DNA"/>
</dbReference>